<protein>
    <submittedName>
        <fullName evidence="1">Uncharacterized protein</fullName>
    </submittedName>
</protein>
<sequence>MEPSHLYNNTKDCDSTLHLAFAPLEEPLQDSDPTVLPLQGRVTAWSNCGSIMLRTRRYATSSPSESSSRLGRSSYRFFIFSPSRHGLSFMT</sequence>
<dbReference type="Proteomes" id="UP000886998">
    <property type="component" value="Unassembled WGS sequence"/>
</dbReference>
<evidence type="ECO:0000313" key="1">
    <source>
        <dbReference type="EMBL" id="GFY37880.1"/>
    </source>
</evidence>
<reference evidence="1" key="1">
    <citation type="submission" date="2020-08" db="EMBL/GenBank/DDBJ databases">
        <title>Multicomponent nature underlies the extraordinary mechanical properties of spider dragline silk.</title>
        <authorList>
            <person name="Kono N."/>
            <person name="Nakamura H."/>
            <person name="Mori M."/>
            <person name="Yoshida Y."/>
            <person name="Ohtoshi R."/>
            <person name="Malay A.D."/>
            <person name="Moran D.A.P."/>
            <person name="Tomita M."/>
            <person name="Numata K."/>
            <person name="Arakawa K."/>
        </authorList>
    </citation>
    <scope>NUCLEOTIDE SEQUENCE</scope>
</reference>
<dbReference type="EMBL" id="BMAV01000533">
    <property type="protein sequence ID" value="GFY37880.1"/>
    <property type="molecule type" value="Genomic_DNA"/>
</dbReference>
<gene>
    <name evidence="1" type="ORF">TNIN_224291</name>
</gene>
<keyword evidence="2" id="KW-1185">Reference proteome</keyword>
<proteinExistence type="predicted"/>
<comment type="caution">
    <text evidence="1">The sequence shown here is derived from an EMBL/GenBank/DDBJ whole genome shotgun (WGS) entry which is preliminary data.</text>
</comment>
<name>A0A8X6WMU4_9ARAC</name>
<accession>A0A8X6WMU4</accession>
<dbReference type="AlphaFoldDB" id="A0A8X6WMU4"/>
<organism evidence="1 2">
    <name type="scientific">Trichonephila inaurata madagascariensis</name>
    <dbReference type="NCBI Taxonomy" id="2747483"/>
    <lineage>
        <taxon>Eukaryota</taxon>
        <taxon>Metazoa</taxon>
        <taxon>Ecdysozoa</taxon>
        <taxon>Arthropoda</taxon>
        <taxon>Chelicerata</taxon>
        <taxon>Arachnida</taxon>
        <taxon>Araneae</taxon>
        <taxon>Araneomorphae</taxon>
        <taxon>Entelegynae</taxon>
        <taxon>Araneoidea</taxon>
        <taxon>Nephilidae</taxon>
        <taxon>Trichonephila</taxon>
        <taxon>Trichonephila inaurata</taxon>
    </lineage>
</organism>
<evidence type="ECO:0000313" key="2">
    <source>
        <dbReference type="Proteomes" id="UP000886998"/>
    </source>
</evidence>
<feature type="non-terminal residue" evidence="1">
    <location>
        <position position="91"/>
    </location>
</feature>